<name>A0AAD5N819_PARTN</name>
<dbReference type="AlphaFoldDB" id="A0AAD5N819"/>
<gene>
    <name evidence="1" type="ORF">KIN20_018924</name>
</gene>
<protein>
    <submittedName>
        <fullName evidence="1">Uncharacterized protein</fullName>
    </submittedName>
</protein>
<evidence type="ECO:0000313" key="2">
    <source>
        <dbReference type="Proteomes" id="UP001196413"/>
    </source>
</evidence>
<keyword evidence="2" id="KW-1185">Reference proteome</keyword>
<dbReference type="Proteomes" id="UP001196413">
    <property type="component" value="Unassembled WGS sequence"/>
</dbReference>
<organism evidence="1 2">
    <name type="scientific">Parelaphostrongylus tenuis</name>
    <name type="common">Meningeal worm</name>
    <dbReference type="NCBI Taxonomy" id="148309"/>
    <lineage>
        <taxon>Eukaryota</taxon>
        <taxon>Metazoa</taxon>
        <taxon>Ecdysozoa</taxon>
        <taxon>Nematoda</taxon>
        <taxon>Chromadorea</taxon>
        <taxon>Rhabditida</taxon>
        <taxon>Rhabditina</taxon>
        <taxon>Rhabditomorpha</taxon>
        <taxon>Strongyloidea</taxon>
        <taxon>Metastrongylidae</taxon>
        <taxon>Parelaphostrongylus</taxon>
    </lineage>
</organism>
<proteinExistence type="predicted"/>
<sequence length="69" mass="7860">MSDTRKESGRHKALRVLTQVYPSLMIIGLVENILPLIDDTQDEQDKCTIRLLMHHSHGGALIGRKDEHQ</sequence>
<evidence type="ECO:0000313" key="1">
    <source>
        <dbReference type="EMBL" id="KAJ1360044.1"/>
    </source>
</evidence>
<dbReference type="EMBL" id="JAHQIW010003767">
    <property type="protein sequence ID" value="KAJ1360044.1"/>
    <property type="molecule type" value="Genomic_DNA"/>
</dbReference>
<comment type="caution">
    <text evidence="1">The sequence shown here is derived from an EMBL/GenBank/DDBJ whole genome shotgun (WGS) entry which is preliminary data.</text>
</comment>
<accession>A0AAD5N819</accession>
<reference evidence="1" key="1">
    <citation type="submission" date="2021-06" db="EMBL/GenBank/DDBJ databases">
        <title>Parelaphostrongylus tenuis whole genome reference sequence.</title>
        <authorList>
            <person name="Garwood T.J."/>
            <person name="Larsen P.A."/>
            <person name="Fountain-Jones N.M."/>
            <person name="Garbe J.R."/>
            <person name="Macchietto M.G."/>
            <person name="Kania S.A."/>
            <person name="Gerhold R.W."/>
            <person name="Richards J.E."/>
            <person name="Wolf T.M."/>
        </authorList>
    </citation>
    <scope>NUCLEOTIDE SEQUENCE</scope>
    <source>
        <strain evidence="1">MNPRO001-30</strain>
        <tissue evidence="1">Meninges</tissue>
    </source>
</reference>